<name>A0A199W355_ANACO</name>
<sequence>MSLRRLQRRSAALLLDGGLLQALRAELAHELSSSPPPLPPPPFSLQTHHGSNTTVSEFAVEWDGPRASDVVLRLRAAPTSSSSSAAAAAEVAVSAVLAPLRLPEDDLPPPPRDALMKVCVKKPHLRPVLRFDCRVFWRREEFGDSDFSVKGVYYHPSVGSCGDCKYKGPVFSSLDPQLQEALKQYLASRGINTELTNFLLQHLQRKEHAQYVNWLRALESAFAKDA</sequence>
<dbReference type="SUPFAM" id="SSF54529">
    <property type="entry name" value="Mitochondrial glycoprotein MAM33-like"/>
    <property type="match status" value="1"/>
</dbReference>
<evidence type="ECO:0000313" key="3">
    <source>
        <dbReference type="Proteomes" id="UP000092600"/>
    </source>
</evidence>
<evidence type="ECO:0000256" key="1">
    <source>
        <dbReference type="SAM" id="MobiDB-lite"/>
    </source>
</evidence>
<dbReference type="Pfam" id="PF02330">
    <property type="entry name" value="MAM33"/>
    <property type="match status" value="1"/>
</dbReference>
<dbReference type="AlphaFoldDB" id="A0A199W355"/>
<protein>
    <submittedName>
        <fullName evidence="2">Mitochondrial acidic protein MAM33</fullName>
    </submittedName>
</protein>
<gene>
    <name evidence="2" type="ORF">ACMD2_26236</name>
</gene>
<dbReference type="PANTHER" id="PTHR10826:SF1">
    <property type="entry name" value="COMPLEMENT COMPONENT 1 Q SUBCOMPONENT-BINDING PROTEIN, MITOCHONDRIAL"/>
    <property type="match status" value="1"/>
</dbReference>
<reference evidence="2 3" key="1">
    <citation type="journal article" date="2016" name="DNA Res.">
        <title>The draft genome of MD-2 pineapple using hybrid error correction of long reads.</title>
        <authorList>
            <person name="Redwan R.M."/>
            <person name="Saidin A."/>
            <person name="Kumar S.V."/>
        </authorList>
    </citation>
    <scope>NUCLEOTIDE SEQUENCE [LARGE SCALE GENOMIC DNA]</scope>
    <source>
        <strain evidence="3">cv. MD2</strain>
        <tissue evidence="2">Leaf</tissue>
    </source>
</reference>
<dbReference type="Proteomes" id="UP000092600">
    <property type="component" value="Unassembled WGS sequence"/>
</dbReference>
<dbReference type="FunFam" id="3.10.280.10:FF:000006">
    <property type="entry name" value="Mitochondrial glycoprotein, expressed"/>
    <property type="match status" value="1"/>
</dbReference>
<feature type="region of interest" description="Disordered" evidence="1">
    <location>
        <begin position="31"/>
        <end position="50"/>
    </location>
</feature>
<dbReference type="InterPro" id="IPR036561">
    <property type="entry name" value="MAM33_sf"/>
</dbReference>
<feature type="compositionally biased region" description="Pro residues" evidence="1">
    <location>
        <begin position="34"/>
        <end position="43"/>
    </location>
</feature>
<accession>A0A199W355</accession>
<organism evidence="2 3">
    <name type="scientific">Ananas comosus</name>
    <name type="common">Pineapple</name>
    <name type="synonym">Ananas ananas</name>
    <dbReference type="NCBI Taxonomy" id="4615"/>
    <lineage>
        <taxon>Eukaryota</taxon>
        <taxon>Viridiplantae</taxon>
        <taxon>Streptophyta</taxon>
        <taxon>Embryophyta</taxon>
        <taxon>Tracheophyta</taxon>
        <taxon>Spermatophyta</taxon>
        <taxon>Magnoliopsida</taxon>
        <taxon>Liliopsida</taxon>
        <taxon>Poales</taxon>
        <taxon>Bromeliaceae</taxon>
        <taxon>Bromelioideae</taxon>
        <taxon>Ananas</taxon>
    </lineage>
</organism>
<comment type="caution">
    <text evidence="2">The sequence shown here is derived from an EMBL/GenBank/DDBJ whole genome shotgun (WGS) entry which is preliminary data.</text>
</comment>
<dbReference type="InterPro" id="IPR003428">
    <property type="entry name" value="MAM33"/>
</dbReference>
<dbReference type="PANTHER" id="PTHR10826">
    <property type="entry name" value="COMPLEMENT COMPONENT 1"/>
    <property type="match status" value="1"/>
</dbReference>
<dbReference type="Gene3D" id="3.10.280.10">
    <property type="entry name" value="Mitochondrial glycoprotein"/>
    <property type="match status" value="1"/>
</dbReference>
<dbReference type="EMBL" id="LSRQ01000328">
    <property type="protein sequence ID" value="OAY83633.1"/>
    <property type="molecule type" value="Genomic_DNA"/>
</dbReference>
<proteinExistence type="predicted"/>
<dbReference type="GO" id="GO:0005759">
    <property type="term" value="C:mitochondrial matrix"/>
    <property type="evidence" value="ECO:0007669"/>
    <property type="project" value="InterPro"/>
</dbReference>
<evidence type="ECO:0000313" key="2">
    <source>
        <dbReference type="EMBL" id="OAY83633.1"/>
    </source>
</evidence>